<dbReference type="SUPFAM" id="SSF49503">
    <property type="entry name" value="Cupredoxins"/>
    <property type="match status" value="1"/>
</dbReference>
<dbReference type="Proteomes" id="UP000324973">
    <property type="component" value="Unassembled WGS sequence"/>
</dbReference>
<dbReference type="GO" id="GO:0016020">
    <property type="term" value="C:membrane"/>
    <property type="evidence" value="ECO:0007669"/>
    <property type="project" value="UniProtKB-SubCell"/>
</dbReference>
<evidence type="ECO:0000256" key="3">
    <source>
        <dbReference type="ARBA" id="ARBA00022448"/>
    </source>
</evidence>
<keyword evidence="4" id="KW-0479">Metal-binding</keyword>
<dbReference type="AlphaFoldDB" id="A0A5D4XMQ8"/>
<dbReference type="InterPro" id="IPR045187">
    <property type="entry name" value="CcO_II"/>
</dbReference>
<evidence type="ECO:0000259" key="11">
    <source>
        <dbReference type="PROSITE" id="PS50857"/>
    </source>
</evidence>
<gene>
    <name evidence="12" type="ORF">FZO89_16965</name>
</gene>
<comment type="catalytic activity">
    <reaction evidence="8">
        <text>4 Fe(II)-[cytochrome c] + O2 + 8 H(+)(in) = 4 Fe(III)-[cytochrome c] + 2 H2O + 4 H(+)(out)</text>
        <dbReference type="Rhea" id="RHEA:11436"/>
        <dbReference type="Rhea" id="RHEA-COMP:10350"/>
        <dbReference type="Rhea" id="RHEA-COMP:14399"/>
        <dbReference type="ChEBI" id="CHEBI:15377"/>
        <dbReference type="ChEBI" id="CHEBI:15378"/>
        <dbReference type="ChEBI" id="CHEBI:15379"/>
        <dbReference type="ChEBI" id="CHEBI:29033"/>
        <dbReference type="ChEBI" id="CHEBI:29034"/>
        <dbReference type="EC" id="7.1.1.9"/>
    </reaction>
</comment>
<evidence type="ECO:0000313" key="12">
    <source>
        <dbReference type="EMBL" id="TYT23970.1"/>
    </source>
</evidence>
<keyword evidence="5" id="KW-0249">Electron transport</keyword>
<dbReference type="EMBL" id="VTFT01000002">
    <property type="protein sequence ID" value="TYT23970.1"/>
    <property type="molecule type" value="Genomic_DNA"/>
</dbReference>
<evidence type="ECO:0000313" key="13">
    <source>
        <dbReference type="Proteomes" id="UP000324973"/>
    </source>
</evidence>
<evidence type="ECO:0000256" key="6">
    <source>
        <dbReference type="ARBA" id="ARBA00023008"/>
    </source>
</evidence>
<dbReference type="PROSITE" id="PS51257">
    <property type="entry name" value="PROKAR_LIPOPROTEIN"/>
    <property type="match status" value="1"/>
</dbReference>
<feature type="transmembrane region" description="Helical" evidence="9">
    <location>
        <begin position="80"/>
        <end position="102"/>
    </location>
</feature>
<dbReference type="InterPro" id="IPR008972">
    <property type="entry name" value="Cupredoxin"/>
</dbReference>
<dbReference type="GO" id="GO:0005507">
    <property type="term" value="F:copper ion binding"/>
    <property type="evidence" value="ECO:0007669"/>
    <property type="project" value="InterPro"/>
</dbReference>
<evidence type="ECO:0000256" key="9">
    <source>
        <dbReference type="SAM" id="Phobius"/>
    </source>
</evidence>
<dbReference type="PROSITE" id="PS50857">
    <property type="entry name" value="COX2_CUA"/>
    <property type="match status" value="1"/>
</dbReference>
<evidence type="ECO:0000256" key="2">
    <source>
        <dbReference type="ARBA" id="ARBA00007866"/>
    </source>
</evidence>
<sequence length="242" mass="26080">MVARWRTIRRSVFGAASLALLLAACGGPQSALDPAGPAAEEIATGWWLMFAGACAAWTLVLALVLLAMRRGRGLAPRAGGRLILAGGVALPTVLLAALLVYGTLASDRVTGSGADVAHVVRVTARQWRWEFEYLDRDGVVRAASVDRLAMPLGEMVEFHVGSIDVIHSFWIPRLGGKVDAIPGRTNLLRLRADRTVPMRGQCAEFCGLEHARMAFRVDVLDARAYRAWLRENAVVADDGAAR</sequence>
<keyword evidence="9" id="KW-1133">Transmembrane helix</keyword>
<dbReference type="PROSITE" id="PS00078">
    <property type="entry name" value="COX2"/>
    <property type="match status" value="1"/>
</dbReference>
<evidence type="ECO:0000256" key="8">
    <source>
        <dbReference type="ARBA" id="ARBA00047816"/>
    </source>
</evidence>
<evidence type="ECO:0000256" key="1">
    <source>
        <dbReference type="ARBA" id="ARBA00004370"/>
    </source>
</evidence>
<dbReference type="OrthoDB" id="9781261at2"/>
<dbReference type="GO" id="GO:0004129">
    <property type="term" value="F:cytochrome-c oxidase activity"/>
    <property type="evidence" value="ECO:0007669"/>
    <property type="project" value="UniProtKB-EC"/>
</dbReference>
<protein>
    <submittedName>
        <fullName evidence="12">Cytochrome c oxidase subunit II</fullName>
    </submittedName>
</protein>
<keyword evidence="6" id="KW-0186">Copper</keyword>
<feature type="transmembrane region" description="Helical" evidence="9">
    <location>
        <begin position="47"/>
        <end position="68"/>
    </location>
</feature>
<evidence type="ECO:0000256" key="7">
    <source>
        <dbReference type="ARBA" id="ARBA00023136"/>
    </source>
</evidence>
<organism evidence="12 13">
    <name type="scientific">Luteimonas viscosa</name>
    <dbReference type="NCBI Taxonomy" id="1132694"/>
    <lineage>
        <taxon>Bacteria</taxon>
        <taxon>Pseudomonadati</taxon>
        <taxon>Pseudomonadota</taxon>
        <taxon>Gammaproteobacteria</taxon>
        <taxon>Lysobacterales</taxon>
        <taxon>Lysobacteraceae</taxon>
        <taxon>Luteimonas</taxon>
    </lineage>
</organism>
<comment type="caution">
    <text evidence="12">The sequence shown here is derived from an EMBL/GenBank/DDBJ whole genome shotgun (WGS) entry which is preliminary data.</text>
</comment>
<dbReference type="Gene3D" id="2.60.40.420">
    <property type="entry name" value="Cupredoxins - blue copper proteins"/>
    <property type="match status" value="1"/>
</dbReference>
<name>A0A5D4XMQ8_9GAMM</name>
<keyword evidence="3" id="KW-0813">Transport</keyword>
<keyword evidence="7 9" id="KW-0472">Membrane</keyword>
<comment type="subcellular location">
    <subcellularLocation>
        <location evidence="1">Membrane</location>
    </subcellularLocation>
</comment>
<dbReference type="Pfam" id="PF00116">
    <property type="entry name" value="COX2"/>
    <property type="match status" value="1"/>
</dbReference>
<proteinExistence type="inferred from homology"/>
<dbReference type="InterPro" id="IPR001505">
    <property type="entry name" value="Copper_CuA"/>
</dbReference>
<dbReference type="InterPro" id="IPR002429">
    <property type="entry name" value="CcO_II-like_C"/>
</dbReference>
<keyword evidence="9" id="KW-0812">Transmembrane</keyword>
<comment type="similarity">
    <text evidence="2">Belongs to the cytochrome c oxidase subunit 2 family.</text>
</comment>
<feature type="chain" id="PRO_5023015786" evidence="10">
    <location>
        <begin position="32"/>
        <end position="242"/>
    </location>
</feature>
<keyword evidence="13" id="KW-1185">Reference proteome</keyword>
<feature type="domain" description="Cytochrome oxidase subunit II copper A binding" evidence="11">
    <location>
        <begin position="115"/>
        <end position="231"/>
    </location>
</feature>
<reference evidence="12 13" key="1">
    <citation type="submission" date="2019-08" db="EMBL/GenBank/DDBJ databases">
        <title>Luteimonas viscosus sp. nov., isolated from soil of a sunflower field.</title>
        <authorList>
            <person name="Jianli Z."/>
            <person name="Ying Z."/>
        </authorList>
    </citation>
    <scope>NUCLEOTIDE SEQUENCE [LARGE SCALE GENOMIC DNA]</scope>
    <source>
        <strain evidence="12 13">XBU10</strain>
    </source>
</reference>
<keyword evidence="10" id="KW-0732">Signal</keyword>
<dbReference type="PANTHER" id="PTHR22888:SF9">
    <property type="entry name" value="CYTOCHROME C OXIDASE SUBUNIT 2"/>
    <property type="match status" value="1"/>
</dbReference>
<evidence type="ECO:0000256" key="4">
    <source>
        <dbReference type="ARBA" id="ARBA00022723"/>
    </source>
</evidence>
<feature type="signal peptide" evidence="10">
    <location>
        <begin position="1"/>
        <end position="31"/>
    </location>
</feature>
<evidence type="ECO:0000256" key="5">
    <source>
        <dbReference type="ARBA" id="ARBA00022982"/>
    </source>
</evidence>
<dbReference type="GO" id="GO:0042773">
    <property type="term" value="P:ATP synthesis coupled electron transport"/>
    <property type="evidence" value="ECO:0007669"/>
    <property type="project" value="TreeGrafter"/>
</dbReference>
<accession>A0A5D4XMQ8</accession>
<dbReference type="PANTHER" id="PTHR22888">
    <property type="entry name" value="CYTOCHROME C OXIDASE, SUBUNIT II"/>
    <property type="match status" value="1"/>
</dbReference>
<evidence type="ECO:0000256" key="10">
    <source>
        <dbReference type="SAM" id="SignalP"/>
    </source>
</evidence>